<dbReference type="SMART" id="SM00131">
    <property type="entry name" value="KU"/>
    <property type="match status" value="1"/>
</dbReference>
<dbReference type="PROSITE" id="PS00280">
    <property type="entry name" value="BPTI_KUNITZ_1"/>
    <property type="match status" value="1"/>
</dbReference>
<sequence length="73" mass="8319">MITRWYYDVTERKCVPFIYGGCGGNRNNFDSEEYCLAVCGNVSKWSFLTCGSLLPQPLFPITSHFLETDLPCN</sequence>
<keyword evidence="4" id="KW-1185">Reference proteome</keyword>
<accession>A0ABN9AQ76</accession>
<dbReference type="PRINTS" id="PR00759">
    <property type="entry name" value="BASICPTASE"/>
</dbReference>
<dbReference type="PANTHER" id="PTHR10083">
    <property type="entry name" value="KUNITZ-TYPE PROTEASE INHIBITOR-RELATED"/>
    <property type="match status" value="1"/>
</dbReference>
<dbReference type="EMBL" id="CATNWA010000785">
    <property type="protein sequence ID" value="CAI9538143.1"/>
    <property type="molecule type" value="Genomic_DNA"/>
</dbReference>
<protein>
    <recommendedName>
        <fullName evidence="2">BPTI/Kunitz inhibitor domain-containing protein</fullName>
    </recommendedName>
</protein>
<organism evidence="3 4">
    <name type="scientific">Staurois parvus</name>
    <dbReference type="NCBI Taxonomy" id="386267"/>
    <lineage>
        <taxon>Eukaryota</taxon>
        <taxon>Metazoa</taxon>
        <taxon>Chordata</taxon>
        <taxon>Craniata</taxon>
        <taxon>Vertebrata</taxon>
        <taxon>Euteleostomi</taxon>
        <taxon>Amphibia</taxon>
        <taxon>Batrachia</taxon>
        <taxon>Anura</taxon>
        <taxon>Neobatrachia</taxon>
        <taxon>Ranoidea</taxon>
        <taxon>Ranidae</taxon>
        <taxon>Staurois</taxon>
    </lineage>
</organism>
<comment type="caution">
    <text evidence="3">The sequence shown here is derived from an EMBL/GenBank/DDBJ whole genome shotgun (WGS) entry which is preliminary data.</text>
</comment>
<reference evidence="3" key="1">
    <citation type="submission" date="2023-05" db="EMBL/GenBank/DDBJ databases">
        <authorList>
            <person name="Stuckert A."/>
        </authorList>
    </citation>
    <scope>NUCLEOTIDE SEQUENCE</scope>
</reference>
<dbReference type="SUPFAM" id="SSF57362">
    <property type="entry name" value="BPTI-like"/>
    <property type="match status" value="1"/>
</dbReference>
<proteinExistence type="predicted"/>
<dbReference type="Gene3D" id="4.10.410.10">
    <property type="entry name" value="Pancreatic trypsin inhibitor Kunitz domain"/>
    <property type="match status" value="1"/>
</dbReference>
<evidence type="ECO:0000313" key="4">
    <source>
        <dbReference type="Proteomes" id="UP001162483"/>
    </source>
</evidence>
<name>A0ABN9AQ76_9NEOB</name>
<dbReference type="InterPro" id="IPR020901">
    <property type="entry name" value="Prtase_inh_Kunz-CS"/>
</dbReference>
<dbReference type="Pfam" id="PF00014">
    <property type="entry name" value="Kunitz_BPTI"/>
    <property type="match status" value="1"/>
</dbReference>
<evidence type="ECO:0000313" key="3">
    <source>
        <dbReference type="EMBL" id="CAI9538143.1"/>
    </source>
</evidence>
<keyword evidence="1" id="KW-1015">Disulfide bond</keyword>
<feature type="domain" description="BPTI/Kunitz inhibitor" evidence="2">
    <location>
        <begin position="1"/>
        <end position="39"/>
    </location>
</feature>
<evidence type="ECO:0000256" key="1">
    <source>
        <dbReference type="ARBA" id="ARBA00023157"/>
    </source>
</evidence>
<dbReference type="InterPro" id="IPR050098">
    <property type="entry name" value="TFPI/VKTCI-like"/>
</dbReference>
<dbReference type="InterPro" id="IPR002223">
    <property type="entry name" value="Kunitz_BPTI"/>
</dbReference>
<evidence type="ECO:0000259" key="2">
    <source>
        <dbReference type="PROSITE" id="PS50279"/>
    </source>
</evidence>
<dbReference type="PROSITE" id="PS50279">
    <property type="entry name" value="BPTI_KUNITZ_2"/>
    <property type="match status" value="1"/>
</dbReference>
<dbReference type="InterPro" id="IPR036880">
    <property type="entry name" value="Kunitz_BPTI_sf"/>
</dbReference>
<gene>
    <name evidence="3" type="ORF">SPARVUS_LOCUS1364015</name>
</gene>
<dbReference type="Proteomes" id="UP001162483">
    <property type="component" value="Unassembled WGS sequence"/>
</dbReference>
<dbReference type="PANTHER" id="PTHR10083:SF375">
    <property type="entry name" value="BPTI_KUNITZ INHIBITOR DOMAIN-CONTAINING PROTEIN"/>
    <property type="match status" value="1"/>
</dbReference>